<dbReference type="SUPFAM" id="SSF53850">
    <property type="entry name" value="Periplasmic binding protein-like II"/>
    <property type="match status" value="1"/>
</dbReference>
<dbReference type="PROSITE" id="PS51318">
    <property type="entry name" value="TAT"/>
    <property type="match status" value="1"/>
</dbReference>
<comment type="similarity">
    <text evidence="1">Belongs to the UPF0065 (bug) family.</text>
</comment>
<dbReference type="Gene3D" id="3.40.190.10">
    <property type="entry name" value="Periplasmic binding protein-like II"/>
    <property type="match status" value="1"/>
</dbReference>
<protein>
    <submittedName>
        <fullName evidence="3">Tripartite tricarboxylate transporter substrate binding protein</fullName>
    </submittedName>
</protein>
<reference evidence="3 4" key="1">
    <citation type="submission" date="2020-10" db="EMBL/GenBank/DDBJ databases">
        <title>Draft genome of Ramlibacter aquaticus LMG 30558.</title>
        <authorList>
            <person name="Props R."/>
        </authorList>
    </citation>
    <scope>NUCLEOTIDE SEQUENCE [LARGE SCALE GENOMIC DNA]</scope>
    <source>
        <strain evidence="3 4">LMG 30558</strain>
    </source>
</reference>
<dbReference type="InterPro" id="IPR006311">
    <property type="entry name" value="TAT_signal"/>
</dbReference>
<dbReference type="InterPro" id="IPR042100">
    <property type="entry name" value="Bug_dom1"/>
</dbReference>
<organism evidence="3 4">
    <name type="scientific">Ramlibacter aquaticus</name>
    <dbReference type="NCBI Taxonomy" id="2780094"/>
    <lineage>
        <taxon>Bacteria</taxon>
        <taxon>Pseudomonadati</taxon>
        <taxon>Pseudomonadota</taxon>
        <taxon>Betaproteobacteria</taxon>
        <taxon>Burkholderiales</taxon>
        <taxon>Comamonadaceae</taxon>
        <taxon>Ramlibacter</taxon>
    </lineage>
</organism>
<feature type="chain" id="PRO_5047328001" evidence="2">
    <location>
        <begin position="29"/>
        <end position="326"/>
    </location>
</feature>
<dbReference type="Gene3D" id="3.40.190.150">
    <property type="entry name" value="Bordetella uptake gene, domain 1"/>
    <property type="match status" value="1"/>
</dbReference>
<keyword evidence="4" id="KW-1185">Reference proteome</keyword>
<name>A0ABR9SKC6_9BURK</name>
<dbReference type="PANTHER" id="PTHR42928">
    <property type="entry name" value="TRICARBOXYLATE-BINDING PROTEIN"/>
    <property type="match status" value="1"/>
</dbReference>
<evidence type="ECO:0000256" key="2">
    <source>
        <dbReference type="SAM" id="SignalP"/>
    </source>
</evidence>
<dbReference type="RefSeq" id="WP_193782363.1">
    <property type="nucleotide sequence ID" value="NZ_JADDOJ010000151.1"/>
</dbReference>
<evidence type="ECO:0000256" key="1">
    <source>
        <dbReference type="ARBA" id="ARBA00006987"/>
    </source>
</evidence>
<feature type="signal peptide" evidence="2">
    <location>
        <begin position="1"/>
        <end position="28"/>
    </location>
</feature>
<dbReference type="PANTHER" id="PTHR42928:SF5">
    <property type="entry name" value="BLR1237 PROTEIN"/>
    <property type="match status" value="1"/>
</dbReference>
<comment type="caution">
    <text evidence="3">The sequence shown here is derived from an EMBL/GenBank/DDBJ whole genome shotgun (WGS) entry which is preliminary data.</text>
</comment>
<proteinExistence type="inferred from homology"/>
<dbReference type="Pfam" id="PF03401">
    <property type="entry name" value="TctC"/>
    <property type="match status" value="1"/>
</dbReference>
<gene>
    <name evidence="3" type="ORF">IM725_19815</name>
</gene>
<evidence type="ECO:0000313" key="4">
    <source>
        <dbReference type="Proteomes" id="UP000715965"/>
    </source>
</evidence>
<dbReference type="CDD" id="cd13578">
    <property type="entry name" value="PBP2_Bug27"/>
    <property type="match status" value="1"/>
</dbReference>
<evidence type="ECO:0000313" key="3">
    <source>
        <dbReference type="EMBL" id="MBE7942819.1"/>
    </source>
</evidence>
<dbReference type="InterPro" id="IPR005064">
    <property type="entry name" value="BUG"/>
</dbReference>
<dbReference type="Proteomes" id="UP000715965">
    <property type="component" value="Unassembled WGS sequence"/>
</dbReference>
<dbReference type="EMBL" id="JADDOJ010000151">
    <property type="protein sequence ID" value="MBE7942819.1"/>
    <property type="molecule type" value="Genomic_DNA"/>
</dbReference>
<sequence length="326" mass="33537">MTFPLPSRRAALRSLGALALAASFGAHAAWPDKPVTLIVPFAAGGTTDILARIVGQKMAETLKQPVIIDNKAGAGGTLGAGLAARAPADGSTFFMATIAHAIAPGLYSHLAYDFTRDLVPVGLVATTPNVLIVNPSIPAKTVPELISYLKANPGKVNFGSAGPGSTEHLAGELFRSMTGTQITHVPYKGGAPMMADLLGGQIQMALETSPSAAPHIRAGKVRALAVTSSKPSPAYPGVPTLSDAGVKGYEMTTWFALMAPKGTPQAVVDAMHAALEGALKDPAVLARFNEQGVTAGDMGPVPLAAFIRSETAKWSRIVKESGAKVD</sequence>
<dbReference type="PIRSF" id="PIRSF017082">
    <property type="entry name" value="YflP"/>
    <property type="match status" value="1"/>
</dbReference>
<keyword evidence="2" id="KW-0732">Signal</keyword>
<accession>A0ABR9SKC6</accession>